<dbReference type="InterPro" id="IPR039317">
    <property type="entry name" value="TIC"/>
</dbReference>
<evidence type="ECO:0000313" key="2">
    <source>
        <dbReference type="EMBL" id="KAL2535652.1"/>
    </source>
</evidence>
<feature type="region of interest" description="Disordered" evidence="1">
    <location>
        <begin position="1158"/>
        <end position="1209"/>
    </location>
</feature>
<feature type="region of interest" description="Disordered" evidence="1">
    <location>
        <begin position="774"/>
        <end position="800"/>
    </location>
</feature>
<organism evidence="2 3">
    <name type="scientific">Forsythia ovata</name>
    <dbReference type="NCBI Taxonomy" id="205694"/>
    <lineage>
        <taxon>Eukaryota</taxon>
        <taxon>Viridiplantae</taxon>
        <taxon>Streptophyta</taxon>
        <taxon>Embryophyta</taxon>
        <taxon>Tracheophyta</taxon>
        <taxon>Spermatophyta</taxon>
        <taxon>Magnoliopsida</taxon>
        <taxon>eudicotyledons</taxon>
        <taxon>Gunneridae</taxon>
        <taxon>Pentapetalae</taxon>
        <taxon>asterids</taxon>
        <taxon>lamiids</taxon>
        <taxon>Lamiales</taxon>
        <taxon>Oleaceae</taxon>
        <taxon>Forsythieae</taxon>
        <taxon>Forsythia</taxon>
    </lineage>
</organism>
<dbReference type="PANTHER" id="PTHR34798">
    <property type="entry name" value="PROTEIN TIME FOR COFFEE"/>
    <property type="match status" value="1"/>
</dbReference>
<feature type="compositionally biased region" description="Polar residues" evidence="1">
    <location>
        <begin position="528"/>
        <end position="542"/>
    </location>
</feature>
<feature type="region of interest" description="Disordered" evidence="1">
    <location>
        <begin position="721"/>
        <end position="741"/>
    </location>
</feature>
<feature type="region of interest" description="Disordered" evidence="1">
    <location>
        <begin position="528"/>
        <end position="547"/>
    </location>
</feature>
<feature type="region of interest" description="Disordered" evidence="1">
    <location>
        <begin position="620"/>
        <end position="647"/>
    </location>
</feature>
<dbReference type="PANTHER" id="PTHR34798:SF1">
    <property type="entry name" value="TIC-LIKE PROTEIN"/>
    <property type="match status" value="1"/>
</dbReference>
<feature type="compositionally biased region" description="Low complexity" evidence="1">
    <location>
        <begin position="479"/>
        <end position="490"/>
    </location>
</feature>
<feature type="region of interest" description="Disordered" evidence="1">
    <location>
        <begin position="812"/>
        <end position="836"/>
    </location>
</feature>
<feature type="compositionally biased region" description="Acidic residues" evidence="1">
    <location>
        <begin position="89"/>
        <end position="101"/>
    </location>
</feature>
<feature type="region of interest" description="Disordered" evidence="1">
    <location>
        <begin position="452"/>
        <end position="510"/>
    </location>
</feature>
<name>A0ABD1VE94_9LAMI</name>
<evidence type="ECO:0000313" key="3">
    <source>
        <dbReference type="Proteomes" id="UP001604277"/>
    </source>
</evidence>
<reference evidence="3" key="1">
    <citation type="submission" date="2024-07" db="EMBL/GenBank/DDBJ databases">
        <title>Two chromosome-level genome assemblies of Korean endemic species Abeliophyllum distichum and Forsythia ovata (Oleaceae).</title>
        <authorList>
            <person name="Jang H."/>
        </authorList>
    </citation>
    <scope>NUCLEOTIDE SEQUENCE [LARGE SCALE GENOMIC DNA]</scope>
</reference>
<evidence type="ECO:0000256" key="1">
    <source>
        <dbReference type="SAM" id="MobiDB-lite"/>
    </source>
</evidence>
<feature type="region of interest" description="Disordered" evidence="1">
    <location>
        <begin position="950"/>
        <end position="973"/>
    </location>
</feature>
<feature type="compositionally biased region" description="Polar residues" evidence="1">
    <location>
        <begin position="1199"/>
        <end position="1209"/>
    </location>
</feature>
<feature type="compositionally biased region" description="Polar residues" evidence="1">
    <location>
        <begin position="774"/>
        <end position="785"/>
    </location>
</feature>
<feature type="compositionally biased region" description="Polar residues" evidence="1">
    <location>
        <begin position="497"/>
        <end position="510"/>
    </location>
</feature>
<proteinExistence type="predicted"/>
<gene>
    <name evidence="2" type="ORF">Fot_17043</name>
</gene>
<protein>
    <submittedName>
        <fullName evidence="2">Protein TIME FOR COFFEE</fullName>
    </submittedName>
</protein>
<feature type="region of interest" description="Disordered" evidence="1">
    <location>
        <begin position="72"/>
        <end position="101"/>
    </location>
</feature>
<dbReference type="AlphaFoldDB" id="A0ABD1VE94"/>
<keyword evidence="3" id="KW-1185">Reference proteome</keyword>
<accession>A0ABD1VE94</accession>
<feature type="compositionally biased region" description="Polar residues" evidence="1">
    <location>
        <begin position="963"/>
        <end position="972"/>
    </location>
</feature>
<dbReference type="EMBL" id="JBFOLJ010000005">
    <property type="protein sequence ID" value="KAL2535652.1"/>
    <property type="molecule type" value="Genomic_DNA"/>
</dbReference>
<feature type="compositionally biased region" description="Polar residues" evidence="1">
    <location>
        <begin position="1164"/>
        <end position="1186"/>
    </location>
</feature>
<feature type="region of interest" description="Disordered" evidence="1">
    <location>
        <begin position="1120"/>
        <end position="1141"/>
    </location>
</feature>
<comment type="caution">
    <text evidence="2">The sequence shown here is derived from an EMBL/GenBank/DDBJ whole genome shotgun (WGS) entry which is preliminary data.</text>
</comment>
<dbReference type="Proteomes" id="UP001604277">
    <property type="component" value="Unassembled WGS sequence"/>
</dbReference>
<sequence length="1209" mass="130570">MERNRDLRKVSMAVINGLQRRRHKITSIHEEDGQMELQETVRYRDRERGEKKNRVREASKRRRVERYVHHGRAGGSNREVENGDGGADCTDDSCEEDYEEEDNGRIRRLNHMDRPGLPSNNQSQWQSLRTLRSSPVLRTASDEIIGVPIPRRTRSASAKRLHEYCNSGSGGSGEDLGHRRLSPLAASPKGGDIVAPSSSGVCLKEKMLSFSKSSDPKTCERKSSSNSRHSSFIEDDIEIEVAEALFDLRKKCQSESLSSKKQEKLNSDGKNTTGDRCISSLIVPKSSQASDLCQDYSSFFTTLLDNGLKRENVGDYAFHVGNDQSMEVDTETIMVDPLEPKKEKFPSNTAAQKSICDGVVNEEETVARKESESSPCAEVNVDELLDSTGTKAKAMAMEVETIRGTKFGVDLMAPPPLPSSPERNGLICMVFDPKCTTQNVKMDDPSAVAMLPKEEKMGRIGVKQESPNLDIEKPYPDISSSSGPSKPQQQGEKEQKNQLQSSSLPFPISTSGWPGVLPHSGLMPSMHTVNPVNESAGSSTAFQLPPFKFSKPRSKRCTSHQYIAQNIRYHQQLTEKALWSGAADPSTLRGAKTLNLNSMQTTNKLILGNPSRADFFPGGQKLATKGTSGKDKSSEAAASLDDAKSRKHVLQQAPQQVPAGNFLHGPAFIFPLGHQQAAVAAMDNHSEPPQSASIISNASLSTNLAAELPLLSFNHSKFPSNEAPPYGSNNTDMPPPRGTQAPVIPFLNSYYSLPPFSVSQNQPQVSHPHILVQSAPQDTGTSSDASSHKSQHGDQQTGIKISGNSFLVPTVHSEQPEKQKILPSHSSSKSDTDISRKSSAAVAESLVSRSLHTNNGLNFLIPIPSTNFSLIPPGKMSGGAIGNKHGDPQKQGSNGRVDFIPQAFSLSFGSNVSTTPAINFSSMAQNSAIFQMLPNMAQYGYQMAPAAQMQQHKKSQIPEGKTTPASSNTDGGQTVILRKPPTSGVQSLSGTSVFDGSARTVNFLPIPVAGNQPFPSSSAAMTSFVSVNTLNSRQHQNQNQQQLVQLQKQQMQVIGTAQIKEPTRVSGSFVSSSIPNNNRVISQISVHPINSSLSTQWQSLPRTTVPGVSSASATSNLVNIPQRQPRNPQGQTHTSFSSGLASVSAFQGQQSAVNNPAASLVVGSPSNSSVSKNTEPSTNGPSQKSSPACGRNVPPILSTCPSQLSELKY</sequence>